<reference evidence="9 10" key="1">
    <citation type="submission" date="2019-11" db="EMBL/GenBank/DDBJ databases">
        <title>Pedobacter petrophilus genome.</title>
        <authorList>
            <person name="Feldbauer M.J."/>
            <person name="Newman J.D."/>
        </authorList>
    </citation>
    <scope>NUCLEOTIDE SEQUENCE [LARGE SCALE GENOMIC DNA]</scope>
    <source>
        <strain evidence="9 10">LMG 29686</strain>
    </source>
</reference>
<dbReference type="PROSITE" id="PS00676">
    <property type="entry name" value="SIGMA54_INTERACT_2"/>
    <property type="match status" value="1"/>
</dbReference>
<dbReference type="SUPFAM" id="SSF52540">
    <property type="entry name" value="P-loop containing nucleoside triphosphate hydrolases"/>
    <property type="match status" value="1"/>
</dbReference>
<dbReference type="Pfam" id="PF00158">
    <property type="entry name" value="Sigma54_activat"/>
    <property type="match status" value="1"/>
</dbReference>
<dbReference type="Gene3D" id="3.40.50.300">
    <property type="entry name" value="P-loop containing nucleotide triphosphate hydrolases"/>
    <property type="match status" value="1"/>
</dbReference>
<dbReference type="GO" id="GO:0006355">
    <property type="term" value="P:regulation of DNA-templated transcription"/>
    <property type="evidence" value="ECO:0007669"/>
    <property type="project" value="InterPro"/>
</dbReference>
<protein>
    <submittedName>
        <fullName evidence="9">AAA family ATPase</fullName>
    </submittedName>
</protein>
<dbReference type="PANTHER" id="PTHR32071:SF117">
    <property type="entry name" value="PTS-DEPENDENT DIHYDROXYACETONE KINASE OPERON REGULATORY PROTEIN-RELATED"/>
    <property type="match status" value="1"/>
</dbReference>
<keyword evidence="3" id="KW-0805">Transcription regulation</keyword>
<dbReference type="RefSeq" id="WP_154280526.1">
    <property type="nucleotide sequence ID" value="NZ_JBHUJQ010000001.1"/>
</dbReference>
<dbReference type="InterPro" id="IPR003593">
    <property type="entry name" value="AAA+_ATPase"/>
</dbReference>
<dbReference type="InterPro" id="IPR058031">
    <property type="entry name" value="AAA_lid_NorR"/>
</dbReference>
<dbReference type="InterPro" id="IPR027417">
    <property type="entry name" value="P-loop_NTPase"/>
</dbReference>
<comment type="caution">
    <text evidence="9">The sequence shown here is derived from an EMBL/GenBank/DDBJ whole genome shotgun (WGS) entry which is preliminary data.</text>
</comment>
<dbReference type="InterPro" id="IPR025943">
    <property type="entry name" value="Sigma_54_int_dom_ATP-bd_2"/>
</dbReference>
<dbReference type="InterPro" id="IPR029016">
    <property type="entry name" value="GAF-like_dom_sf"/>
</dbReference>
<dbReference type="FunFam" id="3.40.50.300:FF:000006">
    <property type="entry name" value="DNA-binding transcriptional regulator NtrC"/>
    <property type="match status" value="1"/>
</dbReference>
<evidence type="ECO:0000256" key="3">
    <source>
        <dbReference type="ARBA" id="ARBA00023015"/>
    </source>
</evidence>
<organism evidence="9 10">
    <name type="scientific">Pedobacter petrophilus</name>
    <dbReference type="NCBI Taxonomy" id="1908241"/>
    <lineage>
        <taxon>Bacteria</taxon>
        <taxon>Pseudomonadati</taxon>
        <taxon>Bacteroidota</taxon>
        <taxon>Sphingobacteriia</taxon>
        <taxon>Sphingobacteriales</taxon>
        <taxon>Sphingobacteriaceae</taxon>
        <taxon>Pedobacter</taxon>
    </lineage>
</organism>
<keyword evidence="10" id="KW-1185">Reference proteome</keyword>
<proteinExistence type="predicted"/>
<evidence type="ECO:0000256" key="6">
    <source>
        <dbReference type="ARBA" id="ARBA00023163"/>
    </source>
</evidence>
<evidence type="ECO:0000256" key="2">
    <source>
        <dbReference type="ARBA" id="ARBA00022840"/>
    </source>
</evidence>
<dbReference type="InterPro" id="IPR025662">
    <property type="entry name" value="Sigma_54_int_dom_ATP-bd_1"/>
</dbReference>
<evidence type="ECO:0000256" key="4">
    <source>
        <dbReference type="ARBA" id="ARBA00023125"/>
    </source>
</evidence>
<dbReference type="InterPro" id="IPR002078">
    <property type="entry name" value="Sigma_54_int"/>
</dbReference>
<keyword evidence="4" id="KW-0238">DNA-binding</keyword>
<dbReference type="InterPro" id="IPR009057">
    <property type="entry name" value="Homeodomain-like_sf"/>
</dbReference>
<dbReference type="GO" id="GO:0003677">
    <property type="term" value="F:DNA binding"/>
    <property type="evidence" value="ECO:0007669"/>
    <property type="project" value="UniProtKB-KW"/>
</dbReference>
<keyword evidence="5" id="KW-0010">Activator</keyword>
<feature type="domain" description="Sigma-54 factor interaction" evidence="8">
    <location>
        <begin position="244"/>
        <end position="473"/>
    </location>
</feature>
<keyword evidence="2" id="KW-0067">ATP-binding</keyword>
<evidence type="ECO:0000256" key="1">
    <source>
        <dbReference type="ARBA" id="ARBA00022741"/>
    </source>
</evidence>
<dbReference type="Gene3D" id="1.10.8.60">
    <property type="match status" value="1"/>
</dbReference>
<feature type="coiled-coil region" evidence="7">
    <location>
        <begin position="207"/>
        <end position="234"/>
    </location>
</feature>
<dbReference type="GO" id="GO:0005524">
    <property type="term" value="F:ATP binding"/>
    <property type="evidence" value="ECO:0007669"/>
    <property type="project" value="UniProtKB-KW"/>
</dbReference>
<dbReference type="PROSITE" id="PS00688">
    <property type="entry name" value="SIGMA54_INTERACT_3"/>
    <property type="match status" value="1"/>
</dbReference>
<evidence type="ECO:0000313" key="10">
    <source>
        <dbReference type="Proteomes" id="UP000487757"/>
    </source>
</evidence>
<dbReference type="Pfam" id="PF25601">
    <property type="entry name" value="AAA_lid_14"/>
    <property type="match status" value="1"/>
</dbReference>
<accession>A0A7K0FYY0</accession>
<sequence>MESKGNLVTTKNLTKSTDTYIENDAAVLLKKLEQKERENKVLLSLSNAIASIRNKLNLFDVIDQKLKRLFEFDDFVICLINDDLETHSPFIYNRKEDFLKTAGIAPEASRKYTLDDGMCRAMIASEKPIVFNVEEVLTSDDAPAWLGFWHNKGIREMIGLKMVDRSGCIGFFYLYTKNTHSISNLYFDLLHGISLQISVAISNIIANDKIAQQLEEINIYKQKLEDENSYLQEQIQHQYNHSEIIGQSDSLKAIFHLIDHVATSDTTVLVLGETGTGKELIARAIHSASPRHHQLMVKINCATLPPSLAESELFGHEKGSFTGATDRRIGKFELAHNGTLFLDEIGELSLALQVKLLRALQEKEIERIGGSEVIKTNVRIVAATNRNLLKEVEKGNFRSDLYYRLNVFPISLPPLRERLDDIPHLASHFIGRISKKTGRLVTSIAKSALNKLMAYTWPGNIRELEHLIERSILLNQGEILKQVSLPKMERTASVNNGGEQRIKTIHENERDHILSVLVQCKGKISGLGGAAEMLNLPATTLNSKIKKFKIRREHILNK</sequence>
<dbReference type="SUPFAM" id="SSF55781">
    <property type="entry name" value="GAF domain-like"/>
    <property type="match status" value="1"/>
</dbReference>
<keyword evidence="6" id="KW-0804">Transcription</keyword>
<dbReference type="Proteomes" id="UP000487757">
    <property type="component" value="Unassembled WGS sequence"/>
</dbReference>
<evidence type="ECO:0000313" key="9">
    <source>
        <dbReference type="EMBL" id="MRX76294.1"/>
    </source>
</evidence>
<dbReference type="PROSITE" id="PS00675">
    <property type="entry name" value="SIGMA54_INTERACT_1"/>
    <property type="match status" value="1"/>
</dbReference>
<dbReference type="Gene3D" id="1.10.10.60">
    <property type="entry name" value="Homeodomain-like"/>
    <property type="match status" value="1"/>
</dbReference>
<dbReference type="PANTHER" id="PTHR32071">
    <property type="entry name" value="TRANSCRIPTIONAL REGULATORY PROTEIN"/>
    <property type="match status" value="1"/>
</dbReference>
<name>A0A7K0FYY0_9SPHI</name>
<dbReference type="EMBL" id="WKKH01000011">
    <property type="protein sequence ID" value="MRX76294.1"/>
    <property type="molecule type" value="Genomic_DNA"/>
</dbReference>
<keyword evidence="7" id="KW-0175">Coiled coil</keyword>
<dbReference type="PROSITE" id="PS50045">
    <property type="entry name" value="SIGMA54_INTERACT_4"/>
    <property type="match status" value="1"/>
</dbReference>
<dbReference type="AlphaFoldDB" id="A0A7K0FYY0"/>
<dbReference type="InterPro" id="IPR025944">
    <property type="entry name" value="Sigma_54_int_dom_CS"/>
</dbReference>
<dbReference type="SMART" id="SM00382">
    <property type="entry name" value="AAA"/>
    <property type="match status" value="1"/>
</dbReference>
<dbReference type="CDD" id="cd00009">
    <property type="entry name" value="AAA"/>
    <property type="match status" value="1"/>
</dbReference>
<evidence type="ECO:0000256" key="7">
    <source>
        <dbReference type="SAM" id="Coils"/>
    </source>
</evidence>
<evidence type="ECO:0000256" key="5">
    <source>
        <dbReference type="ARBA" id="ARBA00023159"/>
    </source>
</evidence>
<dbReference type="Gene3D" id="3.30.450.40">
    <property type="match status" value="1"/>
</dbReference>
<dbReference type="SUPFAM" id="SSF46689">
    <property type="entry name" value="Homeodomain-like"/>
    <property type="match status" value="1"/>
</dbReference>
<evidence type="ECO:0000259" key="8">
    <source>
        <dbReference type="PROSITE" id="PS50045"/>
    </source>
</evidence>
<dbReference type="OrthoDB" id="9767722at2"/>
<keyword evidence="1" id="KW-0547">Nucleotide-binding</keyword>
<gene>
    <name evidence="9" type="ORF">GJU39_09350</name>
</gene>